<gene>
    <name evidence="4" type="ORF">B5D82_17800</name>
</gene>
<evidence type="ECO:0000313" key="4">
    <source>
        <dbReference type="EMBL" id="ASP49464.1"/>
    </source>
</evidence>
<protein>
    <submittedName>
        <fullName evidence="4">Efflux RND transporter periplasmic adaptor subunit</fullName>
    </submittedName>
</protein>
<dbReference type="Gene3D" id="2.40.50.100">
    <property type="match status" value="1"/>
</dbReference>
<evidence type="ECO:0000256" key="1">
    <source>
        <dbReference type="ARBA" id="ARBA00009477"/>
    </source>
</evidence>
<dbReference type="Pfam" id="PF25954">
    <property type="entry name" value="Beta-barrel_RND_2"/>
    <property type="match status" value="1"/>
</dbReference>
<dbReference type="KEGG" id="cber:B5D82_17800"/>
<comment type="similarity">
    <text evidence="1">Belongs to the membrane fusion protein (MFP) (TC 8.A.1) family.</text>
</comment>
<name>A0A222GDK8_9GAMM</name>
<dbReference type="PANTHER" id="PTHR30469">
    <property type="entry name" value="MULTIDRUG RESISTANCE PROTEIN MDTA"/>
    <property type="match status" value="1"/>
</dbReference>
<dbReference type="SUPFAM" id="SSF111369">
    <property type="entry name" value="HlyD-like secretion proteins"/>
    <property type="match status" value="1"/>
</dbReference>
<dbReference type="Proteomes" id="UP000202259">
    <property type="component" value="Chromosome"/>
</dbReference>
<dbReference type="EMBL" id="CP020465">
    <property type="protein sequence ID" value="ASP49464.1"/>
    <property type="molecule type" value="Genomic_DNA"/>
</dbReference>
<evidence type="ECO:0000259" key="2">
    <source>
        <dbReference type="Pfam" id="PF25917"/>
    </source>
</evidence>
<dbReference type="InterPro" id="IPR058625">
    <property type="entry name" value="MdtA-like_BSH"/>
</dbReference>
<dbReference type="PANTHER" id="PTHR30469:SF37">
    <property type="entry name" value="RAGD PROTEIN"/>
    <property type="match status" value="1"/>
</dbReference>
<dbReference type="Pfam" id="PF25917">
    <property type="entry name" value="BSH_RND"/>
    <property type="match status" value="1"/>
</dbReference>
<dbReference type="Gene3D" id="2.40.30.170">
    <property type="match status" value="1"/>
</dbReference>
<dbReference type="InterPro" id="IPR058792">
    <property type="entry name" value="Beta-barrel_RND_2"/>
</dbReference>
<dbReference type="InterPro" id="IPR006143">
    <property type="entry name" value="RND_pump_MFP"/>
</dbReference>
<organism evidence="4 5">
    <name type="scientific">Cognaticolwellia beringensis</name>
    <dbReference type="NCBI Taxonomy" id="1967665"/>
    <lineage>
        <taxon>Bacteria</taxon>
        <taxon>Pseudomonadati</taxon>
        <taxon>Pseudomonadota</taxon>
        <taxon>Gammaproteobacteria</taxon>
        <taxon>Alteromonadales</taxon>
        <taxon>Colwelliaceae</taxon>
        <taxon>Cognaticolwellia</taxon>
    </lineage>
</organism>
<keyword evidence="5" id="KW-1185">Reference proteome</keyword>
<accession>A0A222GDK8</accession>
<feature type="domain" description="CusB-like beta-barrel" evidence="3">
    <location>
        <begin position="230"/>
        <end position="299"/>
    </location>
</feature>
<reference evidence="4 5" key="1">
    <citation type="submission" date="2017-08" db="EMBL/GenBank/DDBJ databases">
        <title>Complete genome of Colwellia sp. NB097-1, a psychrophile bacterium ioslated from Bering Sea.</title>
        <authorList>
            <person name="Chen X."/>
        </authorList>
    </citation>
    <scope>NUCLEOTIDE SEQUENCE [LARGE SCALE GENOMIC DNA]</scope>
    <source>
        <strain evidence="4 5">NB097-1</strain>
    </source>
</reference>
<dbReference type="GO" id="GO:1990281">
    <property type="term" value="C:efflux pump complex"/>
    <property type="evidence" value="ECO:0007669"/>
    <property type="project" value="TreeGrafter"/>
</dbReference>
<dbReference type="GO" id="GO:0015562">
    <property type="term" value="F:efflux transmembrane transporter activity"/>
    <property type="evidence" value="ECO:0007669"/>
    <property type="project" value="TreeGrafter"/>
</dbReference>
<proteinExistence type="inferred from homology"/>
<dbReference type="NCBIfam" id="TIGR01730">
    <property type="entry name" value="RND_mfp"/>
    <property type="match status" value="1"/>
</dbReference>
<dbReference type="Gene3D" id="1.10.287.470">
    <property type="entry name" value="Helix hairpin bin"/>
    <property type="match status" value="1"/>
</dbReference>
<dbReference type="OrthoDB" id="9806939at2"/>
<evidence type="ECO:0000313" key="5">
    <source>
        <dbReference type="Proteomes" id="UP000202259"/>
    </source>
</evidence>
<dbReference type="RefSeq" id="WP_081153503.1">
    <property type="nucleotide sequence ID" value="NZ_CP020465.1"/>
</dbReference>
<sequence length="374" mass="41376">MTECKIKSSTQAKIQCTALHKVQHNIVLIGLLLLTPTLTVQAETNSQSSYQTAKLTKVLDQKTVSLPTVSQAKQTTKLYSRASGYIKEQYVEIGSAVSKGDVLAVIDAPEIKLQEQQILADIEFGKAEHELNRLTLKRAKQLIKDNLISKAELDRLTIQTEKSKAKISSLFAQKEQNQFQQSLLIITAPIAGYITDKNIEIGDMINGGSNPLNNYLYKLQNINDLKLITYVPQNEVSKISIGDTINATFTGYEEIFVSATITRMAHAINVATGTMKVEAEFDNSKHNLPTGLNGSINFTIKNTKLERPRWNAPLAALTYYQGGPAIATVSENNILFQKIEIVSQSTDSFIFVSPNPIYKTVILNPNALLNHISH</sequence>
<dbReference type="AlphaFoldDB" id="A0A222GDK8"/>
<feature type="domain" description="Multidrug resistance protein MdtA-like barrel-sandwich hybrid" evidence="2">
    <location>
        <begin position="77"/>
        <end position="209"/>
    </location>
</feature>
<evidence type="ECO:0000259" key="3">
    <source>
        <dbReference type="Pfam" id="PF25954"/>
    </source>
</evidence>